<dbReference type="CDD" id="cd00112">
    <property type="entry name" value="LDLa"/>
    <property type="match status" value="9"/>
</dbReference>
<gene>
    <name evidence="16" type="ORF">Pmani_011446</name>
</gene>
<organism evidence="16 17">
    <name type="scientific">Petrolisthes manimaculis</name>
    <dbReference type="NCBI Taxonomy" id="1843537"/>
    <lineage>
        <taxon>Eukaryota</taxon>
        <taxon>Metazoa</taxon>
        <taxon>Ecdysozoa</taxon>
        <taxon>Arthropoda</taxon>
        <taxon>Crustacea</taxon>
        <taxon>Multicrustacea</taxon>
        <taxon>Malacostraca</taxon>
        <taxon>Eumalacostraca</taxon>
        <taxon>Eucarida</taxon>
        <taxon>Decapoda</taxon>
        <taxon>Pleocyemata</taxon>
        <taxon>Anomura</taxon>
        <taxon>Galatheoidea</taxon>
        <taxon>Porcellanidae</taxon>
        <taxon>Petrolisthes</taxon>
    </lineage>
</organism>
<keyword evidence="9 14" id="KW-0472">Membrane</keyword>
<evidence type="ECO:0000256" key="6">
    <source>
        <dbReference type="ARBA" id="ARBA00022737"/>
    </source>
</evidence>
<dbReference type="Pfam" id="PF13855">
    <property type="entry name" value="LRR_8"/>
    <property type="match status" value="1"/>
</dbReference>
<evidence type="ECO:0000256" key="14">
    <source>
        <dbReference type="SAM" id="Phobius"/>
    </source>
</evidence>
<dbReference type="EMBL" id="JAWZYT010000919">
    <property type="protein sequence ID" value="KAK4317439.1"/>
    <property type="molecule type" value="Genomic_DNA"/>
</dbReference>
<keyword evidence="8" id="KW-0297">G-protein coupled receptor</keyword>
<keyword evidence="17" id="KW-1185">Reference proteome</keyword>
<comment type="subcellular location">
    <subcellularLocation>
        <location evidence="1">Cell membrane</location>
        <topology evidence="1">Multi-pass membrane protein</topology>
    </subcellularLocation>
</comment>
<dbReference type="PANTHER" id="PTHR24372">
    <property type="entry name" value="GLYCOPROTEIN HORMONE RECEPTOR"/>
    <property type="match status" value="1"/>
</dbReference>
<comment type="similarity">
    <text evidence="2">Belongs to the G-protein coupled receptor 1 family.</text>
</comment>
<dbReference type="AlphaFoldDB" id="A0AAE1PZH9"/>
<feature type="transmembrane region" description="Helical" evidence="14">
    <location>
        <begin position="1022"/>
        <end position="1044"/>
    </location>
</feature>
<feature type="disulfide bond" evidence="13">
    <location>
        <begin position="145"/>
        <end position="157"/>
    </location>
</feature>
<accession>A0AAE1PZH9</accession>
<dbReference type="GO" id="GO:0008528">
    <property type="term" value="F:G protein-coupled peptide receptor activity"/>
    <property type="evidence" value="ECO:0007669"/>
    <property type="project" value="TreeGrafter"/>
</dbReference>
<dbReference type="GO" id="GO:0007189">
    <property type="term" value="P:adenylate cyclase-activating G protein-coupled receptor signaling pathway"/>
    <property type="evidence" value="ECO:0007669"/>
    <property type="project" value="TreeGrafter"/>
</dbReference>
<feature type="transmembrane region" description="Helical" evidence="14">
    <location>
        <begin position="841"/>
        <end position="867"/>
    </location>
</feature>
<evidence type="ECO:0000256" key="11">
    <source>
        <dbReference type="ARBA" id="ARBA00023170"/>
    </source>
</evidence>
<feature type="disulfide bond" evidence="13">
    <location>
        <begin position="113"/>
        <end position="131"/>
    </location>
</feature>
<reference evidence="16" key="1">
    <citation type="submission" date="2023-11" db="EMBL/GenBank/DDBJ databases">
        <title>Genome assemblies of two species of porcelain crab, Petrolisthes cinctipes and Petrolisthes manimaculis (Anomura: Porcellanidae).</title>
        <authorList>
            <person name="Angst P."/>
        </authorList>
    </citation>
    <scope>NUCLEOTIDE SEQUENCE</scope>
    <source>
        <strain evidence="16">PB745_02</strain>
        <tissue evidence="16">Gill</tissue>
    </source>
</reference>
<dbReference type="PROSITE" id="PS50068">
    <property type="entry name" value="LDLRA_2"/>
    <property type="match status" value="9"/>
</dbReference>
<dbReference type="Gene3D" id="4.10.400.10">
    <property type="entry name" value="Low-density Lipoprotein Receptor"/>
    <property type="match status" value="8"/>
</dbReference>
<feature type="disulfide bond" evidence="13">
    <location>
        <begin position="125"/>
        <end position="140"/>
    </location>
</feature>
<evidence type="ECO:0000256" key="10">
    <source>
        <dbReference type="ARBA" id="ARBA00023157"/>
    </source>
</evidence>
<dbReference type="PRINTS" id="PR00261">
    <property type="entry name" value="LDLRECEPTOR"/>
</dbReference>
<evidence type="ECO:0000256" key="8">
    <source>
        <dbReference type="ARBA" id="ARBA00023040"/>
    </source>
</evidence>
<dbReference type="SUPFAM" id="SSF52058">
    <property type="entry name" value="L domain-like"/>
    <property type="match status" value="1"/>
</dbReference>
<feature type="disulfide bond" evidence="13">
    <location>
        <begin position="380"/>
        <end position="398"/>
    </location>
</feature>
<dbReference type="SMART" id="SM00192">
    <property type="entry name" value="LDLa"/>
    <property type="match status" value="11"/>
</dbReference>
<evidence type="ECO:0000256" key="13">
    <source>
        <dbReference type="PROSITE-ProRule" id="PRU00124"/>
    </source>
</evidence>
<dbReference type="InterPro" id="IPR023415">
    <property type="entry name" value="LDLR_class-A_CS"/>
</dbReference>
<dbReference type="Gene3D" id="3.80.10.10">
    <property type="entry name" value="Ribonuclease Inhibitor"/>
    <property type="match status" value="2"/>
</dbReference>
<name>A0AAE1PZH9_9EUCA</name>
<comment type="caution">
    <text evidence="13">Lacks conserved residue(s) required for the propagation of feature annotation.</text>
</comment>
<evidence type="ECO:0000313" key="17">
    <source>
        <dbReference type="Proteomes" id="UP001292094"/>
    </source>
</evidence>
<feature type="disulfide bond" evidence="13">
    <location>
        <begin position="419"/>
        <end position="437"/>
    </location>
</feature>
<keyword evidence="6" id="KW-0677">Repeat</keyword>
<keyword evidence="11" id="KW-0675">Receptor</keyword>
<evidence type="ECO:0000256" key="3">
    <source>
        <dbReference type="ARBA" id="ARBA00022475"/>
    </source>
</evidence>
<evidence type="ECO:0000256" key="2">
    <source>
        <dbReference type="ARBA" id="ARBA00010663"/>
    </source>
</evidence>
<evidence type="ECO:0000256" key="12">
    <source>
        <dbReference type="ARBA" id="ARBA00023224"/>
    </source>
</evidence>
<keyword evidence="10 13" id="KW-1015">Disulfide bond</keyword>
<keyword evidence="12" id="KW-0807">Transducer</keyword>
<keyword evidence="5 14" id="KW-0812">Transmembrane</keyword>
<protein>
    <recommendedName>
        <fullName evidence="15">G-protein coupled receptors family 1 profile domain-containing protein</fullName>
    </recommendedName>
</protein>
<evidence type="ECO:0000256" key="9">
    <source>
        <dbReference type="ARBA" id="ARBA00023136"/>
    </source>
</evidence>
<keyword evidence="7 14" id="KW-1133">Transmembrane helix</keyword>
<dbReference type="SMART" id="SM00369">
    <property type="entry name" value="LRR_TYP"/>
    <property type="match status" value="5"/>
</dbReference>
<dbReference type="SUPFAM" id="SSF57424">
    <property type="entry name" value="LDL receptor-like module"/>
    <property type="match status" value="8"/>
</dbReference>
<dbReference type="InterPro" id="IPR003591">
    <property type="entry name" value="Leu-rich_rpt_typical-subtyp"/>
</dbReference>
<evidence type="ECO:0000256" key="4">
    <source>
        <dbReference type="ARBA" id="ARBA00022614"/>
    </source>
</evidence>
<feature type="disulfide bond" evidence="13">
    <location>
        <begin position="392"/>
        <end position="407"/>
    </location>
</feature>
<dbReference type="PROSITE" id="PS50262">
    <property type="entry name" value="G_PROTEIN_RECEP_F1_2"/>
    <property type="match status" value="1"/>
</dbReference>
<feature type="disulfide bond" evidence="13">
    <location>
        <begin position="353"/>
        <end position="368"/>
    </location>
</feature>
<feature type="disulfide bond" evidence="13">
    <location>
        <begin position="243"/>
        <end position="258"/>
    </location>
</feature>
<feature type="transmembrane region" description="Helical" evidence="14">
    <location>
        <begin position="796"/>
        <end position="821"/>
    </location>
</feature>
<sequence length="1118" mass="127028">MYGTVETEEGIIMEEEKQNTTCNVGQWLCNDTDQCIPYDGVCNDTADCRDMSDEAVELCGCDIGWFKCKTKCIPESKLCDNYPHCPDGEDETKETCGGVNNYCESRYKDYFRCDYGGCLKNRNHCDFIVDCLDGSDERNCSRPECPKSFFECSNKECVTEGKICDGIYDCVDGSDEAADFCRPENFKQCKTGKRIHVNFWCDGYINCPFDHADENDCNSQGCASGDFRCNPDGGRCLHRRFQCDGFCDCLDCQDENTCSLKTLNRSSGIPDCEKKKSVGCNMHKWHMEKYRCLHKEYICDGANFCGMKSSDYSMCLNATSDSCENIKENDSRDLFFCNDGPYGRCIDKARRVCNGKRDCLNGEDEENCNFSPCDPGEWKCDGGPCVHESARCNLIYECKDRSDEMDCEGYKCAPNMKSCFSGQCIKKEYWCDHIKDCPDGSDEDEDNCHKKYNEECNDSGGVFRCLGPNRQCIPRRDVCMALPGRKGCVDKSHLYQNCSSLVNCSALGLEQCRHGQCIMGTQICDGELDCPDTYDDEDEDHCPYDCSQEEAKCSCMKGFGDCSGRNLEVFPFIVYRISKLDLSNNNLGSDMENVGRYVNVIHLILSNNNITELQPLAFSHLTQLNSLDLRNNKLTKLTEEVFMGLSKLNILHLDGNKLQVIRPRAFLGLVSLQQLNLSHQRISVIEPEAFLGLDKLFTLLLMDNQLRDLPSDVFNDMPNLQKLEIDKWSYCCLVPNVTDCSGSPPREPFSSCDDLLSNQVLRVFVWVVGTMALLGNAFAMYFQINYSLNKKVRSFLLRNLAMGDLLMGVYLLLVAFVDQWYRSNYAIMEEDWRNSVLCKVAGFLSTLSSELSIFTLAVMTTEMHFTIVKGLRFRSISCLTMLESGRSIYLLMTGVWAVAILLAALPLFGFQYFYNFYGRSGVCLALHITNDRPSGWEYSVFVFLVLNFVLFGIIALNYFLLYKTVRNHKVRMRRTNSDSNWNEMKMLALRVFLVVATDALCWLPIIFLGILSISGVDIPPSVFSWTAVFILPINSVINPILYTFTSRTMTNAMYSLRNSICHRRQLYRNSSGSTGMTFVTRNRETTRREIQSTTPRTVIARYNYNSSPPVTHCIQLHQ</sequence>
<evidence type="ECO:0000259" key="15">
    <source>
        <dbReference type="PROSITE" id="PS50262"/>
    </source>
</evidence>
<dbReference type="InterPro" id="IPR002172">
    <property type="entry name" value="LDrepeatLR_classA_rpt"/>
</dbReference>
<dbReference type="InterPro" id="IPR032675">
    <property type="entry name" value="LRR_dom_sf"/>
</dbReference>
<dbReference type="GO" id="GO:0009755">
    <property type="term" value="P:hormone-mediated signaling pathway"/>
    <property type="evidence" value="ECO:0007669"/>
    <property type="project" value="TreeGrafter"/>
</dbReference>
<dbReference type="PROSITE" id="PS01209">
    <property type="entry name" value="LDLRA_1"/>
    <property type="match status" value="4"/>
</dbReference>
<evidence type="ECO:0000256" key="1">
    <source>
        <dbReference type="ARBA" id="ARBA00004651"/>
    </source>
</evidence>
<evidence type="ECO:0000256" key="5">
    <source>
        <dbReference type="ARBA" id="ARBA00022692"/>
    </source>
</evidence>
<dbReference type="Pfam" id="PF00057">
    <property type="entry name" value="Ldl_recept_a"/>
    <property type="match status" value="6"/>
</dbReference>
<dbReference type="InterPro" id="IPR036055">
    <property type="entry name" value="LDL_receptor-like_sf"/>
</dbReference>
<dbReference type="InterPro" id="IPR017452">
    <property type="entry name" value="GPCR_Rhodpsn_7TM"/>
</dbReference>
<dbReference type="CDD" id="cd15137">
    <property type="entry name" value="7tmA_Relaxin_R"/>
    <property type="match status" value="1"/>
</dbReference>
<feature type="disulfide bond" evidence="13">
    <location>
        <begin position="512"/>
        <end position="530"/>
    </location>
</feature>
<feature type="transmembrane region" description="Helical" evidence="14">
    <location>
        <begin position="763"/>
        <end position="784"/>
    </location>
</feature>
<feature type="transmembrane region" description="Helical" evidence="14">
    <location>
        <begin position="940"/>
        <end position="965"/>
    </location>
</feature>
<dbReference type="InterPro" id="IPR000276">
    <property type="entry name" value="GPCR_Rhodpsn"/>
</dbReference>
<comment type="caution">
    <text evidence="16">The sequence shown here is derived from an EMBL/GenBank/DDBJ whole genome shotgun (WGS) entry which is preliminary data.</text>
</comment>
<dbReference type="Pfam" id="PF00560">
    <property type="entry name" value="LRR_1"/>
    <property type="match status" value="1"/>
</dbReference>
<feature type="disulfide bond" evidence="13">
    <location>
        <begin position="152"/>
        <end position="170"/>
    </location>
</feature>
<dbReference type="PROSITE" id="PS51450">
    <property type="entry name" value="LRR"/>
    <property type="match status" value="3"/>
</dbReference>
<dbReference type="PANTHER" id="PTHR24372:SF77">
    <property type="entry name" value="G-PROTEIN COUPLED RECEPTORS FAMILY 1 PROFILE DOMAIN-CONTAINING PROTEIN"/>
    <property type="match status" value="1"/>
</dbReference>
<dbReference type="Proteomes" id="UP001292094">
    <property type="component" value="Unassembled WGS sequence"/>
</dbReference>
<dbReference type="GO" id="GO:0005886">
    <property type="term" value="C:plasma membrane"/>
    <property type="evidence" value="ECO:0007669"/>
    <property type="project" value="UniProtKB-SubCell"/>
</dbReference>
<keyword evidence="3" id="KW-1003">Cell membrane</keyword>
<proteinExistence type="inferred from homology"/>
<feature type="domain" description="G-protein coupled receptors family 1 profile" evidence="15">
    <location>
        <begin position="775"/>
        <end position="1042"/>
    </location>
</feature>
<feature type="disulfide bond" evidence="13">
    <location>
        <begin position="412"/>
        <end position="424"/>
    </location>
</feature>
<feature type="transmembrane region" description="Helical" evidence="14">
    <location>
        <begin position="986"/>
        <end position="1010"/>
    </location>
</feature>
<dbReference type="InterPro" id="IPR001611">
    <property type="entry name" value="Leu-rich_rpt"/>
</dbReference>
<evidence type="ECO:0000313" key="16">
    <source>
        <dbReference type="EMBL" id="KAK4317439.1"/>
    </source>
</evidence>
<dbReference type="Pfam" id="PF00001">
    <property type="entry name" value="7tm_1"/>
    <property type="match status" value="1"/>
</dbReference>
<keyword evidence="4" id="KW-0433">Leucine-rich repeat</keyword>
<feature type="disulfide bond" evidence="13">
    <location>
        <begin position="373"/>
        <end position="385"/>
    </location>
</feature>
<feature type="transmembrane region" description="Helical" evidence="14">
    <location>
        <begin position="888"/>
        <end position="914"/>
    </location>
</feature>
<evidence type="ECO:0000256" key="7">
    <source>
        <dbReference type="ARBA" id="ARBA00022989"/>
    </source>
</evidence>
<dbReference type="Gene3D" id="1.20.1070.10">
    <property type="entry name" value="Rhodopsin 7-helix transmembrane proteins"/>
    <property type="match status" value="1"/>
</dbReference>
<dbReference type="SUPFAM" id="SSF81321">
    <property type="entry name" value="Family A G protein-coupled receptor-like"/>
    <property type="match status" value="1"/>
</dbReference>